<sequence>MEEKKMGLMKCLFVLFAGGVIFLLLLAIYPFWLLFAKVTNLIGVKGIRNTSGKLQTPVVFYEHSVTKRIVAFVAVIHIAEPAYYAAIQELIDSLKGYKILFEATGKLSPQEEQALTQKEKDISSQFDFIFDLMKKINELMSLQYQKDGLTYSASWINTDMRLYDLIRAFAQQDISLIKKGRDIDDPFTEEFGQTVARWFINKLFSRFIPVGVVLSVVAFFSRDKRVAKRLILDARNEIAFQGINEYLKDSDIVTIWGAAHLSGIEKCLKKSGFREVRREWFTAYTVRDYSLFDAIKKGMRATKEAASAATALKKD</sequence>
<name>A0A1F8EFU4_9BACT</name>
<evidence type="ECO:0000313" key="3">
    <source>
        <dbReference type="Proteomes" id="UP000177117"/>
    </source>
</evidence>
<protein>
    <submittedName>
        <fullName evidence="2">Uncharacterized protein</fullName>
    </submittedName>
</protein>
<evidence type="ECO:0000313" key="2">
    <source>
        <dbReference type="EMBL" id="OGM99710.1"/>
    </source>
</evidence>
<keyword evidence="1" id="KW-0472">Membrane</keyword>
<organism evidence="2 3">
    <name type="scientific">Candidatus Yanofskybacteria bacterium RIFCSPHIGHO2_01_FULL_41_53</name>
    <dbReference type="NCBI Taxonomy" id="1802663"/>
    <lineage>
        <taxon>Bacteria</taxon>
        <taxon>Candidatus Yanofskyibacteriota</taxon>
    </lineage>
</organism>
<gene>
    <name evidence="2" type="ORF">A2650_01005</name>
</gene>
<dbReference type="PANTHER" id="PTHR35757:SF1">
    <property type="entry name" value="THERMOSOME SUBUNIT GAMMA"/>
    <property type="match status" value="1"/>
</dbReference>
<evidence type="ECO:0000256" key="1">
    <source>
        <dbReference type="SAM" id="Phobius"/>
    </source>
</evidence>
<feature type="transmembrane region" description="Helical" evidence="1">
    <location>
        <begin position="12"/>
        <end position="35"/>
    </location>
</feature>
<dbReference type="Proteomes" id="UP000177117">
    <property type="component" value="Unassembled WGS sequence"/>
</dbReference>
<dbReference type="EMBL" id="MGJD01000037">
    <property type="protein sequence ID" value="OGM99710.1"/>
    <property type="molecule type" value="Genomic_DNA"/>
</dbReference>
<dbReference type="AlphaFoldDB" id="A0A1F8EFU4"/>
<comment type="caution">
    <text evidence="2">The sequence shown here is derived from an EMBL/GenBank/DDBJ whole genome shotgun (WGS) entry which is preliminary data.</text>
</comment>
<accession>A0A1F8EFU4</accession>
<keyword evidence="1" id="KW-0812">Transmembrane</keyword>
<reference evidence="2 3" key="1">
    <citation type="journal article" date="2016" name="Nat. Commun.">
        <title>Thousands of microbial genomes shed light on interconnected biogeochemical processes in an aquifer system.</title>
        <authorList>
            <person name="Anantharaman K."/>
            <person name="Brown C.T."/>
            <person name="Hug L.A."/>
            <person name="Sharon I."/>
            <person name="Castelle C.J."/>
            <person name="Probst A.J."/>
            <person name="Thomas B.C."/>
            <person name="Singh A."/>
            <person name="Wilkins M.J."/>
            <person name="Karaoz U."/>
            <person name="Brodie E.L."/>
            <person name="Williams K.H."/>
            <person name="Hubbard S.S."/>
            <person name="Banfield J.F."/>
        </authorList>
    </citation>
    <scope>NUCLEOTIDE SEQUENCE [LARGE SCALE GENOMIC DNA]</scope>
</reference>
<keyword evidence="1" id="KW-1133">Transmembrane helix</keyword>
<proteinExistence type="predicted"/>
<dbReference type="PANTHER" id="PTHR35757">
    <property type="entry name" value="THERMOSOME SUBUNIT GAMMA"/>
    <property type="match status" value="1"/>
</dbReference>